<dbReference type="GO" id="GO:0071111">
    <property type="term" value="F:cyclic-guanylate-specific phosphodiesterase activity"/>
    <property type="evidence" value="ECO:0007669"/>
    <property type="project" value="InterPro"/>
</dbReference>
<dbReference type="SUPFAM" id="SSF55073">
    <property type="entry name" value="Nucleotide cyclase"/>
    <property type="match status" value="1"/>
</dbReference>
<evidence type="ECO:0000259" key="3">
    <source>
        <dbReference type="PROSITE" id="PS50883"/>
    </source>
</evidence>
<dbReference type="Gene3D" id="3.20.20.450">
    <property type="entry name" value="EAL domain"/>
    <property type="match status" value="1"/>
</dbReference>
<dbReference type="AlphaFoldDB" id="A0A6P1DUN8"/>
<evidence type="ECO:0000259" key="4">
    <source>
        <dbReference type="PROSITE" id="PS50887"/>
    </source>
</evidence>
<reference evidence="6" key="1">
    <citation type="journal article" date="2020" name="Microbiol. Resour. Announc.">
        <title>Draft Genome Sequences of Thiorhodococcus mannitoliphagus and Thiorhodococcus minor, Purple Sulfur Photosynthetic Bacteria in the Gammaproteobacterial Family Chromatiaceae.</title>
        <authorList>
            <person name="Aviles F.A."/>
            <person name="Meyer T.E."/>
            <person name="Kyndt J.A."/>
        </authorList>
    </citation>
    <scope>NUCLEOTIDE SEQUENCE [LARGE SCALE GENOMIC DNA]</scope>
    <source>
        <strain evidence="6">DSM 18266</strain>
    </source>
</reference>
<dbReference type="InterPro" id="IPR029787">
    <property type="entry name" value="Nucleotide_cyclase"/>
</dbReference>
<organism evidence="5 6">
    <name type="scientific">Thiorhodococcus mannitoliphagus</name>
    <dbReference type="NCBI Taxonomy" id="329406"/>
    <lineage>
        <taxon>Bacteria</taxon>
        <taxon>Pseudomonadati</taxon>
        <taxon>Pseudomonadota</taxon>
        <taxon>Gammaproteobacteria</taxon>
        <taxon>Chromatiales</taxon>
        <taxon>Chromatiaceae</taxon>
        <taxon>Thiorhodococcus</taxon>
    </lineage>
</organism>
<proteinExistence type="predicted"/>
<dbReference type="EMBL" id="JAAIJR010000027">
    <property type="protein sequence ID" value="NEX20406.1"/>
    <property type="molecule type" value="Genomic_DNA"/>
</dbReference>
<accession>A0A6P1DUN8</accession>
<dbReference type="Pfam" id="PF11849">
    <property type="entry name" value="DUF3369"/>
    <property type="match status" value="1"/>
</dbReference>
<comment type="caution">
    <text evidence="5">The sequence shown here is derived from an EMBL/GenBank/DDBJ whole genome shotgun (WGS) entry which is preliminary data.</text>
</comment>
<keyword evidence="6" id="KW-1185">Reference proteome</keyword>
<dbReference type="InterPro" id="IPR043128">
    <property type="entry name" value="Rev_trsase/Diguanyl_cyclase"/>
</dbReference>
<dbReference type="SMART" id="SM00267">
    <property type="entry name" value="GGDEF"/>
    <property type="match status" value="1"/>
</dbReference>
<evidence type="ECO:0000256" key="1">
    <source>
        <dbReference type="PROSITE-ProRule" id="PRU00169"/>
    </source>
</evidence>
<dbReference type="SMART" id="SM00052">
    <property type="entry name" value="EAL"/>
    <property type="match status" value="1"/>
</dbReference>
<feature type="domain" description="Response regulatory" evidence="2">
    <location>
        <begin position="24"/>
        <end position="148"/>
    </location>
</feature>
<dbReference type="PROSITE" id="PS50883">
    <property type="entry name" value="EAL"/>
    <property type="match status" value="1"/>
</dbReference>
<gene>
    <name evidence="5" type="ORF">G3480_08805</name>
</gene>
<dbReference type="CDD" id="cd01949">
    <property type="entry name" value="GGDEF"/>
    <property type="match status" value="1"/>
</dbReference>
<dbReference type="Gene3D" id="3.30.70.270">
    <property type="match status" value="1"/>
</dbReference>
<dbReference type="PROSITE" id="PS50110">
    <property type="entry name" value="RESPONSE_REGULATORY"/>
    <property type="match status" value="1"/>
</dbReference>
<keyword evidence="1" id="KW-0597">Phosphoprotein</keyword>
<dbReference type="CDD" id="cd01948">
    <property type="entry name" value="EAL"/>
    <property type="match status" value="1"/>
</dbReference>
<dbReference type="Pfam" id="PF00990">
    <property type="entry name" value="GGDEF"/>
    <property type="match status" value="1"/>
</dbReference>
<dbReference type="SUPFAM" id="SSF141868">
    <property type="entry name" value="EAL domain-like"/>
    <property type="match status" value="1"/>
</dbReference>
<dbReference type="Gene3D" id="3.40.50.2300">
    <property type="match status" value="1"/>
</dbReference>
<dbReference type="InterPro" id="IPR035919">
    <property type="entry name" value="EAL_sf"/>
</dbReference>
<dbReference type="PANTHER" id="PTHR33121">
    <property type="entry name" value="CYCLIC DI-GMP PHOSPHODIESTERASE PDEF"/>
    <property type="match status" value="1"/>
</dbReference>
<dbReference type="RefSeq" id="WP_164653500.1">
    <property type="nucleotide sequence ID" value="NZ_JAAIJR010000027.1"/>
</dbReference>
<name>A0A6P1DUN8_9GAMM</name>
<dbReference type="PANTHER" id="PTHR33121:SF70">
    <property type="entry name" value="SIGNALING PROTEIN YKOW"/>
    <property type="match status" value="1"/>
</dbReference>
<dbReference type="GO" id="GO:0000160">
    <property type="term" value="P:phosphorelay signal transduction system"/>
    <property type="evidence" value="ECO:0007669"/>
    <property type="project" value="InterPro"/>
</dbReference>
<dbReference type="PROSITE" id="PS50887">
    <property type="entry name" value="GGDEF"/>
    <property type="match status" value="1"/>
</dbReference>
<evidence type="ECO:0000313" key="5">
    <source>
        <dbReference type="EMBL" id="NEX20406.1"/>
    </source>
</evidence>
<dbReference type="Pfam" id="PF00563">
    <property type="entry name" value="EAL"/>
    <property type="match status" value="1"/>
</dbReference>
<dbReference type="Proteomes" id="UP000471640">
    <property type="component" value="Unassembled WGS sequence"/>
</dbReference>
<reference evidence="5 6" key="2">
    <citation type="submission" date="2020-02" db="EMBL/GenBank/DDBJ databases">
        <title>Genome sequences of Thiorhodococcus mannitoliphagus and Thiorhodococcus minor, purple sulfur photosynthetic bacteria in the gammaproteobacterial family, Chromatiaceae.</title>
        <authorList>
            <person name="Aviles F.A."/>
            <person name="Meyer T.E."/>
            <person name="Kyndt J.A."/>
        </authorList>
    </citation>
    <scope>NUCLEOTIDE SEQUENCE [LARGE SCALE GENOMIC DNA]</scope>
    <source>
        <strain evidence="5 6">DSM 18266</strain>
    </source>
</reference>
<sequence length="737" mass="81075">MTELIYEDSEDLWRDEPDEGRCWKVLIADDDPDVHQTTALSLSDLKIAGRPLRMLHTSSAAETLAVLSNEPDVAVILLDVVMESPDAGLQIVRKIRDDLKLYLVRIVLRTDRSGQAPEIDAITHYDINDYKTKTELTRSSLVTTLTTAIRSYDQLQRLESGRVGLERIVSASNQMIAETGLKAFAEGVILRIADFLGVRPEGVVCACPDWRSAAVDYADYRILGAAGAYRRHLDRRLTDIEDARLSAALTRSLTMRTTLIEQDGLTLFFAGAQGGGFAAHLEWEFEPDQLDRDLLAVFCRTIGLCADNVSMVARLREVAFSDPLLQIPNRSAFLEALDQRLKTVDARDLALALLDIDQFAELNDLLGHHYGDSLLRALAERLHQSLPSTCLIARLSGDGFALLGRVSDISESTLRVLLSLPFPVEGTSHLPSVCVGIVRLDACEPSDANGLLKHAYHALKQAKQLGHGRFAHYSRQIAEQTRGRAALLRDLRHAFEAGRLTLAYQPIVDLAANKVAGIEALLRWRMDDGSMVAPGEFIPLAEHTGLMVPIGDWVLQSALADTAWLAASGFPGIRVSVNVSTVQFREADLCERVKSALRQSGLAPAQVELEITESGAMTSVDDALAKMHELRGQGVGLAIDDFGTGYSSLAYLERMPATRLKIDRSFINTLNDPQRPRIVEMMISLAGQLGMKVVAEGIENATQLACMRALGCDEVQGFWFARPAPLDDLLIWLKAHK</sequence>
<dbReference type="InterPro" id="IPR001633">
    <property type="entry name" value="EAL_dom"/>
</dbReference>
<dbReference type="InterPro" id="IPR001789">
    <property type="entry name" value="Sig_transdc_resp-reg_receiver"/>
</dbReference>
<protein>
    <submittedName>
        <fullName evidence="5">EAL domain-containing protein</fullName>
    </submittedName>
</protein>
<dbReference type="InterPro" id="IPR000160">
    <property type="entry name" value="GGDEF_dom"/>
</dbReference>
<feature type="modified residue" description="4-aspartylphosphate" evidence="1">
    <location>
        <position position="79"/>
    </location>
</feature>
<dbReference type="InterPro" id="IPR011006">
    <property type="entry name" value="CheY-like_superfamily"/>
</dbReference>
<evidence type="ECO:0000259" key="2">
    <source>
        <dbReference type="PROSITE" id="PS50110"/>
    </source>
</evidence>
<feature type="domain" description="EAL" evidence="3">
    <location>
        <begin position="484"/>
        <end position="737"/>
    </location>
</feature>
<dbReference type="InterPro" id="IPR050706">
    <property type="entry name" value="Cyclic-di-GMP_PDE-like"/>
</dbReference>
<evidence type="ECO:0000313" key="6">
    <source>
        <dbReference type="Proteomes" id="UP000471640"/>
    </source>
</evidence>
<dbReference type="NCBIfam" id="TIGR00254">
    <property type="entry name" value="GGDEF"/>
    <property type="match status" value="1"/>
</dbReference>
<dbReference type="InterPro" id="IPR021800">
    <property type="entry name" value="DUF3369"/>
</dbReference>
<feature type="domain" description="GGDEF" evidence="4">
    <location>
        <begin position="347"/>
        <end position="475"/>
    </location>
</feature>
<dbReference type="SUPFAM" id="SSF52172">
    <property type="entry name" value="CheY-like"/>
    <property type="match status" value="1"/>
</dbReference>